<feature type="transmembrane region" description="Helical" evidence="2">
    <location>
        <begin position="267"/>
        <end position="290"/>
    </location>
</feature>
<feature type="region of interest" description="Disordered" evidence="1">
    <location>
        <begin position="162"/>
        <end position="235"/>
    </location>
</feature>
<accession>A0A8H6TF03</accession>
<evidence type="ECO:0000256" key="3">
    <source>
        <dbReference type="SAM" id="SignalP"/>
    </source>
</evidence>
<keyword evidence="3" id="KW-0732">Signal</keyword>
<keyword evidence="2" id="KW-0472">Membrane</keyword>
<dbReference type="Proteomes" id="UP000636479">
    <property type="component" value="Unassembled WGS sequence"/>
</dbReference>
<reference evidence="4" key="1">
    <citation type="submission" date="2020-05" db="EMBL/GenBank/DDBJ databases">
        <title>Mycena genomes resolve the evolution of fungal bioluminescence.</title>
        <authorList>
            <person name="Tsai I.J."/>
        </authorList>
    </citation>
    <scope>NUCLEOTIDE SEQUENCE</scope>
    <source>
        <strain evidence="4">171206Taipei</strain>
    </source>
</reference>
<keyword evidence="5" id="KW-1185">Reference proteome</keyword>
<name>A0A8H6TF03_9AGAR</name>
<sequence length="391" mass="41625">MHWPVCTVLALSWIAYSSAILVNVTFDDTDAAWAWSSGWHAITRENPCADCAAQPDGNRPYNHSWHDGSLDSGSFTFQGVAVYIFGVDISNPAQFTFAMSNPSISSSHFKDTGGGYLYDSLFFSAKDLDGAQRHTVSFQQVHGANAPGVAGLLDYAVVTVDRESSPPPTQPQPPPQGTTLHITTTTTTTGGPTPGSTNDQGHSLSSPVSDHSSNIASGLTKSASSNRASTGSDFSQTLVHDSSSLASPNNSGVPTTLSSHRARAKTIPLVGGIVAAIILLVLLAALVYCLKRRKQRSASTVPPITRYDKHLATTYGQPLSQLPTPAPSSKGMFTPEDDTPVRVPSPGLTEPMPRATDPERAETAPDRDVELERRLRVLEEMVQGQAPPAYT</sequence>
<feature type="chain" id="PRO_5034986761" evidence="3">
    <location>
        <begin position="20"/>
        <end position="391"/>
    </location>
</feature>
<gene>
    <name evidence="4" type="ORF">MIND_00149200</name>
</gene>
<organism evidence="4 5">
    <name type="scientific">Mycena indigotica</name>
    <dbReference type="NCBI Taxonomy" id="2126181"/>
    <lineage>
        <taxon>Eukaryota</taxon>
        <taxon>Fungi</taxon>
        <taxon>Dikarya</taxon>
        <taxon>Basidiomycota</taxon>
        <taxon>Agaricomycotina</taxon>
        <taxon>Agaricomycetes</taxon>
        <taxon>Agaricomycetidae</taxon>
        <taxon>Agaricales</taxon>
        <taxon>Marasmiineae</taxon>
        <taxon>Mycenaceae</taxon>
        <taxon>Mycena</taxon>
    </lineage>
</organism>
<feature type="compositionally biased region" description="Pro residues" evidence="1">
    <location>
        <begin position="165"/>
        <end position="176"/>
    </location>
</feature>
<feature type="compositionally biased region" description="Basic and acidic residues" evidence="1">
    <location>
        <begin position="356"/>
        <end position="369"/>
    </location>
</feature>
<feature type="signal peptide" evidence="3">
    <location>
        <begin position="1"/>
        <end position="19"/>
    </location>
</feature>
<dbReference type="GeneID" id="59340934"/>
<protein>
    <submittedName>
        <fullName evidence="4">Uncharacterized protein</fullName>
    </submittedName>
</protein>
<dbReference type="RefSeq" id="XP_037226328.1">
    <property type="nucleotide sequence ID" value="XM_037358418.1"/>
</dbReference>
<dbReference type="AlphaFoldDB" id="A0A8H6TF03"/>
<evidence type="ECO:0000313" key="5">
    <source>
        <dbReference type="Proteomes" id="UP000636479"/>
    </source>
</evidence>
<dbReference type="EMBL" id="JACAZF010000001">
    <property type="protein sequence ID" value="KAF7316305.1"/>
    <property type="molecule type" value="Genomic_DNA"/>
</dbReference>
<keyword evidence="2" id="KW-0812">Transmembrane</keyword>
<keyword evidence="2" id="KW-1133">Transmembrane helix</keyword>
<proteinExistence type="predicted"/>
<feature type="compositionally biased region" description="Polar residues" evidence="1">
    <location>
        <begin position="214"/>
        <end position="235"/>
    </location>
</feature>
<evidence type="ECO:0000313" key="4">
    <source>
        <dbReference type="EMBL" id="KAF7316305.1"/>
    </source>
</evidence>
<evidence type="ECO:0000256" key="2">
    <source>
        <dbReference type="SAM" id="Phobius"/>
    </source>
</evidence>
<comment type="caution">
    <text evidence="4">The sequence shown here is derived from an EMBL/GenBank/DDBJ whole genome shotgun (WGS) entry which is preliminary data.</text>
</comment>
<dbReference type="OrthoDB" id="3045159at2759"/>
<evidence type="ECO:0000256" key="1">
    <source>
        <dbReference type="SAM" id="MobiDB-lite"/>
    </source>
</evidence>
<feature type="compositionally biased region" description="Low complexity" evidence="1">
    <location>
        <begin position="177"/>
        <end position="213"/>
    </location>
</feature>
<feature type="region of interest" description="Disordered" evidence="1">
    <location>
        <begin position="316"/>
        <end position="369"/>
    </location>
</feature>